<evidence type="ECO:0000256" key="10">
    <source>
        <dbReference type="ARBA" id="ARBA00023049"/>
    </source>
</evidence>
<dbReference type="InterPro" id="IPR045357">
    <property type="entry name" value="Aminopeptidase_N-like_N"/>
</dbReference>
<dbReference type="InterPro" id="IPR015211">
    <property type="entry name" value="Peptidase_M1_C"/>
</dbReference>
<reference evidence="16" key="1">
    <citation type="submission" date="2020-11" db="EMBL/GenBank/DDBJ databases">
        <authorList>
            <person name="Tran Van P."/>
        </authorList>
    </citation>
    <scope>NUCLEOTIDE SEQUENCE</scope>
</reference>
<comment type="subcellular location">
    <subcellularLocation>
        <location evidence="2">Cell membrane</location>
        <topology evidence="2">Lipid-anchor</topology>
        <topology evidence="2">GPI-anchor</topology>
    </subcellularLocation>
    <subcellularLocation>
        <location evidence="1">Cytoplasm</location>
    </subcellularLocation>
</comment>
<dbReference type="Gene3D" id="2.60.40.1730">
    <property type="entry name" value="tricorn interacting facor f3 domain"/>
    <property type="match status" value="1"/>
</dbReference>
<dbReference type="SMART" id="SM01263">
    <property type="entry name" value="Leuk-A4-hydro_C"/>
    <property type="match status" value="1"/>
</dbReference>
<feature type="binding site" evidence="14">
    <location>
        <position position="385"/>
    </location>
    <ligand>
        <name>Zn(2+)</name>
        <dbReference type="ChEBI" id="CHEBI:29105"/>
        <note>catalytic</note>
    </ligand>
</feature>
<feature type="binding site" evidence="14">
    <location>
        <position position="381"/>
    </location>
    <ligand>
        <name>Zn(2+)</name>
        <dbReference type="ChEBI" id="CHEBI:29105"/>
        <note>catalytic</note>
    </ligand>
</feature>
<dbReference type="InterPro" id="IPR027268">
    <property type="entry name" value="Peptidase_M4/M1_CTD_sf"/>
</dbReference>
<dbReference type="GO" id="GO:0008270">
    <property type="term" value="F:zinc ion binding"/>
    <property type="evidence" value="ECO:0007669"/>
    <property type="project" value="InterPro"/>
</dbReference>
<dbReference type="InterPro" id="IPR042097">
    <property type="entry name" value="Aminopeptidase_N-like_N_sf"/>
</dbReference>
<dbReference type="Pfam" id="PF01433">
    <property type="entry name" value="Peptidase_M1"/>
    <property type="match status" value="1"/>
</dbReference>
<sequence>MVDEQLSSIGNDPEEMFLPRTVFSGIYVTLFPTCLTMNRTTVFTRKSTRPVQLHNGATPKGMDRLVRERAREGLKYKIEHIGCNKRWPYWSEQARLKDRTDDVAVNHMHLSLEVDFERNTLSGFVDLTVDRKLKNATTLILDSRDEKILQISDQITGISLDYSVDEPILSFGSKLSISLPKVNDDSLVIRIKYETSPLAESLQWLKPEQTCGKKLPYLFSQCQPIHCRSMVPCQDTPSVKVTYTAEITVPSNLVALMSAIKAGEPTPIDGSRSIYKFEQKVQMPTYLIALAVGALDFRKIGPRSNVWSEKEYVEKAAYEFADTEKMLQTAEEICGPYVWGIYDLLVLPPSFPYGGMENPCLTFVTPTLLAGDRSLADVVVHEITHSWTGNLVTNRTFEHFWLNEGFTMFVERKILGRMFGDKYRHFSAIGGLKDLKEGIDARKKDDPTTCLVPNLKGVHPDDAFSTCPYEKGHTILFHLETLLGGSEVFDPFLKDYLDHFKHRSIVTNDFIKYLNEYFPDNKDLKSFDWELWLNTPGMPPVIPTYDTTLADDCIKLSKKWVSWDGQGDCPFQTSDLSSFTAQQVKEFVALLLHEAPLSQHKLKTMDKEYDLSSKTNAEIRFRWLRLCIKGKWEEKIVDSLDFVSEQGRMKYVRPIYRDLYAWEAAREQAIARFEKTKSNFMYVARSLLARDLNLRE</sequence>
<evidence type="ECO:0000256" key="6">
    <source>
        <dbReference type="ARBA" id="ARBA00022670"/>
    </source>
</evidence>
<dbReference type="GO" id="GO:0070006">
    <property type="term" value="F:metalloaminopeptidase activity"/>
    <property type="evidence" value="ECO:0007669"/>
    <property type="project" value="UniProtKB-ARBA"/>
</dbReference>
<keyword evidence="11" id="KW-0449">Lipoprotein</keyword>
<evidence type="ECO:0000256" key="8">
    <source>
        <dbReference type="ARBA" id="ARBA00022801"/>
    </source>
</evidence>
<evidence type="ECO:0000256" key="4">
    <source>
        <dbReference type="ARBA" id="ARBA00022490"/>
    </source>
</evidence>
<keyword evidence="4" id="KW-0963">Cytoplasm</keyword>
<dbReference type="GO" id="GO:0006508">
    <property type="term" value="P:proteolysis"/>
    <property type="evidence" value="ECO:0007669"/>
    <property type="project" value="UniProtKB-KW"/>
</dbReference>
<evidence type="ECO:0000256" key="9">
    <source>
        <dbReference type="ARBA" id="ARBA00022833"/>
    </source>
</evidence>
<dbReference type="PANTHER" id="PTHR45726">
    <property type="entry name" value="LEUKOTRIENE A-4 HYDROLASE"/>
    <property type="match status" value="1"/>
</dbReference>
<dbReference type="Gene3D" id="1.25.40.320">
    <property type="entry name" value="Peptidase M1, leukotriene A4 hydrolase/aminopeptidase C-terminal domain"/>
    <property type="match status" value="1"/>
</dbReference>
<organism evidence="16">
    <name type="scientific">Timema tahoe</name>
    <dbReference type="NCBI Taxonomy" id="61484"/>
    <lineage>
        <taxon>Eukaryota</taxon>
        <taxon>Metazoa</taxon>
        <taxon>Ecdysozoa</taxon>
        <taxon>Arthropoda</taxon>
        <taxon>Hexapoda</taxon>
        <taxon>Insecta</taxon>
        <taxon>Pterygota</taxon>
        <taxon>Neoptera</taxon>
        <taxon>Polyneoptera</taxon>
        <taxon>Phasmatodea</taxon>
        <taxon>Timematodea</taxon>
        <taxon>Timematoidea</taxon>
        <taxon>Timematidae</taxon>
        <taxon>Timema</taxon>
    </lineage>
</organism>
<comment type="similarity">
    <text evidence="3">Belongs to the peptidase M1 family.</text>
</comment>
<evidence type="ECO:0000313" key="16">
    <source>
        <dbReference type="EMBL" id="CAD7460236.1"/>
    </source>
</evidence>
<proteinExistence type="inferred from homology"/>
<keyword evidence="9 14" id="KW-0862">Zinc</keyword>
<dbReference type="EMBL" id="OE003521">
    <property type="protein sequence ID" value="CAD7460236.1"/>
    <property type="molecule type" value="Genomic_DNA"/>
</dbReference>
<evidence type="ECO:0000259" key="15">
    <source>
        <dbReference type="SMART" id="SM01263"/>
    </source>
</evidence>
<keyword evidence="6" id="KW-0645">Protease</keyword>
<dbReference type="GO" id="GO:0043171">
    <property type="term" value="P:peptide catabolic process"/>
    <property type="evidence" value="ECO:0007669"/>
    <property type="project" value="TreeGrafter"/>
</dbReference>
<dbReference type="SUPFAM" id="SSF48371">
    <property type="entry name" value="ARM repeat"/>
    <property type="match status" value="1"/>
</dbReference>
<evidence type="ECO:0000256" key="2">
    <source>
        <dbReference type="ARBA" id="ARBA00004609"/>
    </source>
</evidence>
<dbReference type="PANTHER" id="PTHR45726:SF3">
    <property type="entry name" value="LEUKOTRIENE A-4 HYDROLASE"/>
    <property type="match status" value="1"/>
</dbReference>
<feature type="binding site" evidence="13">
    <location>
        <begin position="221"/>
        <end position="223"/>
    </location>
    <ligand>
        <name>a peptide</name>
        <dbReference type="ChEBI" id="CHEBI:60466"/>
    </ligand>
</feature>
<dbReference type="GO" id="GO:0005886">
    <property type="term" value="C:plasma membrane"/>
    <property type="evidence" value="ECO:0007669"/>
    <property type="project" value="UniProtKB-SubCell"/>
</dbReference>
<accession>A0A7R9IKU4</accession>
<keyword evidence="8" id="KW-0378">Hydrolase</keyword>
<dbReference type="Pfam" id="PF09127">
    <property type="entry name" value="Leuk-A4-hydro_C"/>
    <property type="match status" value="1"/>
</dbReference>
<dbReference type="FunFam" id="3.30.2010.30:FF:000001">
    <property type="entry name" value="Leukotriene A(4) hydrolase"/>
    <property type="match status" value="1"/>
</dbReference>
<dbReference type="SUPFAM" id="SSF63737">
    <property type="entry name" value="Leukotriene A4 hydrolase N-terminal domain"/>
    <property type="match status" value="1"/>
</dbReference>
<gene>
    <name evidence="16" type="ORF">TTEB3V08_LOCUS8173</name>
</gene>
<evidence type="ECO:0000256" key="13">
    <source>
        <dbReference type="PIRSR" id="PIRSR634015-2"/>
    </source>
</evidence>
<dbReference type="PRINTS" id="PR00756">
    <property type="entry name" value="ALADIPTASE"/>
</dbReference>
<dbReference type="Gene3D" id="1.10.390.10">
    <property type="entry name" value="Neutral Protease Domain 2"/>
    <property type="match status" value="1"/>
</dbReference>
<feature type="active site" description="Proton acceptor" evidence="12">
    <location>
        <position position="382"/>
    </location>
</feature>
<dbReference type="GO" id="GO:0004301">
    <property type="term" value="F:epoxide hydrolase activity"/>
    <property type="evidence" value="ECO:0007669"/>
    <property type="project" value="TreeGrafter"/>
</dbReference>
<keyword evidence="5" id="KW-0336">GPI-anchor</keyword>
<dbReference type="InterPro" id="IPR016024">
    <property type="entry name" value="ARM-type_fold"/>
</dbReference>
<dbReference type="FunFam" id="1.10.390.10:FF:000003">
    <property type="entry name" value="Leukotriene A(4) hydrolase"/>
    <property type="match status" value="1"/>
</dbReference>
<dbReference type="SUPFAM" id="SSF55486">
    <property type="entry name" value="Metalloproteases ('zincins'), catalytic domain"/>
    <property type="match status" value="1"/>
</dbReference>
<feature type="binding site" evidence="13">
    <location>
        <begin position="648"/>
        <end position="650"/>
    </location>
    <ligand>
        <name>a peptide</name>
        <dbReference type="ChEBI" id="CHEBI:60466"/>
    </ligand>
</feature>
<evidence type="ECO:0000256" key="3">
    <source>
        <dbReference type="ARBA" id="ARBA00010136"/>
    </source>
</evidence>
<dbReference type="InterPro" id="IPR049980">
    <property type="entry name" value="LTA4H_cat"/>
</dbReference>
<dbReference type="InterPro" id="IPR038502">
    <property type="entry name" value="M1_LTA-4_hydro/amino_C_sf"/>
</dbReference>
<evidence type="ECO:0000256" key="1">
    <source>
        <dbReference type="ARBA" id="ARBA00004496"/>
    </source>
</evidence>
<dbReference type="CDD" id="cd09599">
    <property type="entry name" value="M1_LTA4H"/>
    <property type="match status" value="1"/>
</dbReference>
<keyword evidence="7 14" id="KW-0479">Metal-binding</keyword>
<dbReference type="AlphaFoldDB" id="A0A7R9IKU4"/>
<dbReference type="InterPro" id="IPR014782">
    <property type="entry name" value="Peptidase_M1_dom"/>
</dbReference>
<dbReference type="Gene3D" id="3.30.2010.30">
    <property type="match status" value="1"/>
</dbReference>
<protein>
    <recommendedName>
        <fullName evidence="15">Peptidase M1 leukotriene A4 hydrolase/aminopeptidase C-terminal domain-containing protein</fullName>
    </recommendedName>
</protein>
<dbReference type="FunFam" id="2.60.40.1730:FF:000004">
    <property type="entry name" value="Leukotriene A(4) hydrolase"/>
    <property type="match status" value="1"/>
</dbReference>
<evidence type="ECO:0000256" key="7">
    <source>
        <dbReference type="ARBA" id="ARBA00022723"/>
    </source>
</evidence>
<evidence type="ECO:0000256" key="11">
    <source>
        <dbReference type="ARBA" id="ARBA00023288"/>
    </source>
</evidence>
<comment type="cofactor">
    <cofactor evidence="14">
        <name>Zn(2+)</name>
        <dbReference type="ChEBI" id="CHEBI:29105"/>
    </cofactor>
    <text evidence="14">Binds 1 zinc ion per subunit.</text>
</comment>
<dbReference type="FunFam" id="1.25.40.320:FF:000001">
    <property type="entry name" value="Leukotriene A(4) hydrolase"/>
    <property type="match status" value="1"/>
</dbReference>
<dbReference type="Pfam" id="PF17900">
    <property type="entry name" value="Peptidase_M1_N"/>
    <property type="match status" value="1"/>
</dbReference>
<feature type="domain" description="Peptidase M1 leukotriene A4 hydrolase/aminopeptidase C-terminal" evidence="15">
    <location>
        <begin position="548"/>
        <end position="692"/>
    </location>
</feature>
<feature type="binding site" evidence="14">
    <location>
        <position position="404"/>
    </location>
    <ligand>
        <name>Zn(2+)</name>
        <dbReference type="ChEBI" id="CHEBI:29105"/>
        <note>catalytic</note>
    </ligand>
</feature>
<feature type="binding site" evidence="13">
    <location>
        <begin position="352"/>
        <end position="357"/>
    </location>
    <ligand>
        <name>a peptide</name>
        <dbReference type="ChEBI" id="CHEBI:60466"/>
    </ligand>
</feature>
<evidence type="ECO:0000256" key="12">
    <source>
        <dbReference type="PIRSR" id="PIRSR634015-1"/>
    </source>
</evidence>
<name>A0A7R9IKU4_9NEOP</name>
<evidence type="ECO:0000256" key="5">
    <source>
        <dbReference type="ARBA" id="ARBA00022622"/>
    </source>
</evidence>
<dbReference type="InterPro" id="IPR034015">
    <property type="entry name" value="M1_LTA4H"/>
</dbReference>
<keyword evidence="10" id="KW-0482">Metalloprotease</keyword>
<evidence type="ECO:0000256" key="14">
    <source>
        <dbReference type="PIRSR" id="PIRSR634015-3"/>
    </source>
</evidence>
<dbReference type="InterPro" id="IPR001930">
    <property type="entry name" value="Peptidase_M1"/>
</dbReference>
<dbReference type="GO" id="GO:0098552">
    <property type="term" value="C:side of membrane"/>
    <property type="evidence" value="ECO:0007669"/>
    <property type="project" value="UniProtKB-KW"/>
</dbReference>
<keyword evidence="5" id="KW-0472">Membrane</keyword>
<feature type="active site" description="Proton donor" evidence="12">
    <location>
        <position position="469"/>
    </location>
</feature>
<dbReference type="GO" id="GO:0005829">
    <property type="term" value="C:cytosol"/>
    <property type="evidence" value="ECO:0007669"/>
    <property type="project" value="TreeGrafter"/>
</dbReference>
<keyword evidence="5" id="KW-0325">Glycoprotein</keyword>